<protein>
    <submittedName>
        <fullName evidence="2">DUF397 domain-containing protein</fullName>
    </submittedName>
</protein>
<organism evidence="2 3">
    <name type="scientific">Streptomyces buecherae</name>
    <dbReference type="NCBI Taxonomy" id="2763006"/>
    <lineage>
        <taxon>Bacteria</taxon>
        <taxon>Bacillati</taxon>
        <taxon>Actinomycetota</taxon>
        <taxon>Actinomycetes</taxon>
        <taxon>Kitasatosporales</taxon>
        <taxon>Streptomycetaceae</taxon>
        <taxon>Streptomyces</taxon>
    </lineage>
</organism>
<reference evidence="2 3" key="1">
    <citation type="submission" date="2020-06" db="EMBL/GenBank/DDBJ databases">
        <title>Genome mining for natural products.</title>
        <authorList>
            <person name="Zhang B."/>
            <person name="Shi J."/>
            <person name="Ge H."/>
        </authorList>
    </citation>
    <scope>NUCLEOTIDE SEQUENCE [LARGE SCALE GENOMIC DNA]</scope>
    <source>
        <strain evidence="2 3">NA00687</strain>
    </source>
</reference>
<dbReference type="EMBL" id="CP054929">
    <property type="protein sequence ID" value="QKW52163.1"/>
    <property type="molecule type" value="Genomic_DNA"/>
</dbReference>
<proteinExistence type="predicted"/>
<gene>
    <name evidence="2" type="ORF">HUT08_24445</name>
</gene>
<keyword evidence="3" id="KW-1185">Reference proteome</keyword>
<feature type="domain" description="DUF397" evidence="1">
    <location>
        <begin position="4"/>
        <end position="57"/>
    </location>
</feature>
<evidence type="ECO:0000313" key="2">
    <source>
        <dbReference type="EMBL" id="QKW52163.1"/>
    </source>
</evidence>
<name>A0A7H8NCH9_9ACTN</name>
<dbReference type="Proteomes" id="UP000509303">
    <property type="component" value="Chromosome"/>
</dbReference>
<dbReference type="Pfam" id="PF04149">
    <property type="entry name" value="DUF397"/>
    <property type="match status" value="1"/>
</dbReference>
<dbReference type="InterPro" id="IPR007278">
    <property type="entry name" value="DUF397"/>
</dbReference>
<sequence>MPQLRWRKSSFSEGGADTCLEIAADSAGTLHLRESTAPTAVIATSGPALRTLLSSVKAGQFDGLAR</sequence>
<evidence type="ECO:0000259" key="1">
    <source>
        <dbReference type="Pfam" id="PF04149"/>
    </source>
</evidence>
<dbReference type="AlphaFoldDB" id="A0A7H8NCH9"/>
<accession>A0A7H8NCH9</accession>
<dbReference type="RefSeq" id="WP_176163869.1">
    <property type="nucleotide sequence ID" value="NZ_CP054929.1"/>
</dbReference>
<evidence type="ECO:0000313" key="3">
    <source>
        <dbReference type="Proteomes" id="UP000509303"/>
    </source>
</evidence>